<evidence type="ECO:0000313" key="8">
    <source>
        <dbReference type="EMBL" id="CAF2143053.1"/>
    </source>
</evidence>
<dbReference type="GO" id="GO:0000226">
    <property type="term" value="P:microtubule cytoskeleton organization"/>
    <property type="evidence" value="ECO:0007669"/>
    <property type="project" value="InterPro"/>
</dbReference>
<dbReference type="AlphaFoldDB" id="A0A816X6I8"/>
<dbReference type="EMBL" id="HG994356">
    <property type="protein sequence ID" value="CAF2143053.1"/>
    <property type="molecule type" value="Genomic_DNA"/>
</dbReference>
<keyword evidence="5" id="KW-0963">Cytoplasm</keyword>
<keyword evidence="4" id="KW-0175">Coiled coil</keyword>
<feature type="signal peptide" evidence="7">
    <location>
        <begin position="1"/>
        <end position="15"/>
    </location>
</feature>
<dbReference type="Proteomes" id="UP001295469">
    <property type="component" value="Chromosome A02"/>
</dbReference>
<keyword evidence="5" id="KW-0206">Cytoskeleton</keyword>
<gene>
    <name evidence="8" type="ORF">DARMORV10_A02P32510.1</name>
</gene>
<feature type="chain" id="PRO_5032970717" evidence="7">
    <location>
        <begin position="16"/>
        <end position="156"/>
    </location>
</feature>
<organism evidence="8">
    <name type="scientific">Brassica napus</name>
    <name type="common">Rape</name>
    <dbReference type="NCBI Taxonomy" id="3708"/>
    <lineage>
        <taxon>Eukaryota</taxon>
        <taxon>Viridiplantae</taxon>
        <taxon>Streptophyta</taxon>
        <taxon>Embryophyta</taxon>
        <taxon>Tracheophyta</taxon>
        <taxon>Spermatophyta</taxon>
        <taxon>Magnoliopsida</taxon>
        <taxon>eudicotyledons</taxon>
        <taxon>Gunneridae</taxon>
        <taxon>Pentapetalae</taxon>
        <taxon>rosids</taxon>
        <taxon>malvids</taxon>
        <taxon>Brassicales</taxon>
        <taxon>Brassicaceae</taxon>
        <taxon>Brassiceae</taxon>
        <taxon>Brassica</taxon>
    </lineage>
</organism>
<dbReference type="GO" id="GO:0005874">
    <property type="term" value="C:microtubule"/>
    <property type="evidence" value="ECO:0007669"/>
    <property type="project" value="UniProtKB-KW"/>
</dbReference>
<keyword evidence="7" id="KW-0732">Signal</keyword>
<feature type="region of interest" description="Disordered" evidence="6">
    <location>
        <begin position="107"/>
        <end position="127"/>
    </location>
</feature>
<comment type="subcellular location">
    <subcellularLocation>
        <location evidence="1">Cytoplasm</location>
        <location evidence="1">Cytoskeleton</location>
    </subcellularLocation>
</comment>
<evidence type="ECO:0000256" key="1">
    <source>
        <dbReference type="ARBA" id="ARBA00004245"/>
    </source>
</evidence>
<dbReference type="GO" id="GO:0008017">
    <property type="term" value="F:microtubule binding"/>
    <property type="evidence" value="ECO:0007669"/>
    <property type="project" value="InterPro"/>
</dbReference>
<dbReference type="PANTHER" id="PTHR19321">
    <property type="entry name" value="PROTEIN REGULATOR OF CYTOKINESIS 1 PRC1-RELATED"/>
    <property type="match status" value="1"/>
</dbReference>
<dbReference type="PANTHER" id="PTHR19321:SF51">
    <property type="entry name" value="FRIGIDA-LIKE PROTEIN"/>
    <property type="match status" value="1"/>
</dbReference>
<evidence type="ECO:0000256" key="2">
    <source>
        <dbReference type="ARBA" id="ARBA00006187"/>
    </source>
</evidence>
<evidence type="ECO:0000256" key="4">
    <source>
        <dbReference type="ARBA" id="ARBA00023054"/>
    </source>
</evidence>
<evidence type="ECO:0000256" key="3">
    <source>
        <dbReference type="ARBA" id="ARBA00022701"/>
    </source>
</evidence>
<keyword evidence="3" id="KW-0493">Microtubule</keyword>
<accession>A0A816X6I8</accession>
<reference evidence="8" key="1">
    <citation type="submission" date="2021-01" db="EMBL/GenBank/DDBJ databases">
        <authorList>
            <consortium name="Genoscope - CEA"/>
            <person name="William W."/>
        </authorList>
    </citation>
    <scope>NUCLEOTIDE SEQUENCE</scope>
</reference>
<evidence type="ECO:0000256" key="6">
    <source>
        <dbReference type="SAM" id="MobiDB-lite"/>
    </source>
</evidence>
<comment type="similarity">
    <text evidence="2">Belongs to the MAP65/ASE1 family.</text>
</comment>
<dbReference type="InterPro" id="IPR007145">
    <property type="entry name" value="MAP65_Ase1_PRC1"/>
</dbReference>
<name>A0A816X6I8_BRANA</name>
<evidence type="ECO:0000256" key="7">
    <source>
        <dbReference type="SAM" id="SignalP"/>
    </source>
</evidence>
<evidence type="ECO:0000256" key="5">
    <source>
        <dbReference type="ARBA" id="ARBA00023212"/>
    </source>
</evidence>
<sequence>MIIFVCVLVWKAMSASYNQIMFYQCSVFFRTNITCNNLLRELRKIWVEIGESEAEKDRMLMELERECLQIYQRKVDEAANSKAQLHQIVVYGGIYDSNNNGGVVGDYDEDDGGNTVDGKSNVEDSSPTVNQTVRIKKFIHHGAFTWDTAKVKVHPQ</sequence>
<dbReference type="Pfam" id="PF03999">
    <property type="entry name" value="MAP65_ASE1"/>
    <property type="match status" value="1"/>
</dbReference>
<proteinExistence type="inferred from homology"/>
<protein>
    <submittedName>
        <fullName evidence="8">(rape) hypothetical protein</fullName>
    </submittedName>
</protein>